<protein>
    <recommendedName>
        <fullName evidence="4">Transposase</fullName>
    </recommendedName>
</protein>
<dbReference type="STRING" id="418495.SAMN05216215_102324"/>
<dbReference type="AlphaFoldDB" id="A0A1H3IJ06"/>
<reference evidence="3" key="1">
    <citation type="submission" date="2016-10" db="EMBL/GenBank/DDBJ databases">
        <authorList>
            <person name="Varghese N."/>
            <person name="Submissions S."/>
        </authorList>
    </citation>
    <scope>NUCLEOTIDE SEQUENCE [LARGE SCALE GENOMIC DNA]</scope>
    <source>
        <strain evidence="3">CGMCC 4.3530</strain>
    </source>
</reference>
<accession>A0A1H3IJ06</accession>
<proteinExistence type="predicted"/>
<name>A0A1H3IJ06_9PSEU</name>
<dbReference type="Proteomes" id="UP000199529">
    <property type="component" value="Unassembled WGS sequence"/>
</dbReference>
<evidence type="ECO:0000256" key="1">
    <source>
        <dbReference type="SAM" id="MobiDB-lite"/>
    </source>
</evidence>
<feature type="region of interest" description="Disordered" evidence="1">
    <location>
        <begin position="92"/>
        <end position="144"/>
    </location>
</feature>
<keyword evidence="3" id="KW-1185">Reference proteome</keyword>
<gene>
    <name evidence="2" type="ORF">SAMN05216215_102324</name>
</gene>
<sequence>MILVVKIVVQVKLVPDATQASALESTLHTVNQAANWVSTVAFEHSVPREYELRKHTYTELKSQGLGAQAAQHVIKKVRDAYTTLKANIKAGNLGKEGSKRRRKIESAPIRFRSNAAQPWRPARRSRGPCRPPPACPSGAPSGRP</sequence>
<evidence type="ECO:0000313" key="3">
    <source>
        <dbReference type="Proteomes" id="UP000199529"/>
    </source>
</evidence>
<dbReference type="EMBL" id="FNOK01000023">
    <property type="protein sequence ID" value="SDY27833.1"/>
    <property type="molecule type" value="Genomic_DNA"/>
</dbReference>
<organism evidence="2 3">
    <name type="scientific">Saccharopolyspora shandongensis</name>
    <dbReference type="NCBI Taxonomy" id="418495"/>
    <lineage>
        <taxon>Bacteria</taxon>
        <taxon>Bacillati</taxon>
        <taxon>Actinomycetota</taxon>
        <taxon>Actinomycetes</taxon>
        <taxon>Pseudonocardiales</taxon>
        <taxon>Pseudonocardiaceae</taxon>
        <taxon>Saccharopolyspora</taxon>
    </lineage>
</organism>
<evidence type="ECO:0000313" key="2">
    <source>
        <dbReference type="EMBL" id="SDY27833.1"/>
    </source>
</evidence>
<evidence type="ECO:0008006" key="4">
    <source>
        <dbReference type="Google" id="ProtNLM"/>
    </source>
</evidence>